<dbReference type="EMBL" id="CABVGP010000002">
    <property type="protein sequence ID" value="VVJ19921.1"/>
    <property type="molecule type" value="Genomic_DNA"/>
</dbReference>
<proteinExistence type="predicted"/>
<name>A0A6I8LSE4_9PSEU</name>
<organism evidence="3 4">
    <name type="scientific">Amycolatopsis camponoti</name>
    <dbReference type="NCBI Taxonomy" id="2606593"/>
    <lineage>
        <taxon>Bacteria</taxon>
        <taxon>Bacillati</taxon>
        <taxon>Actinomycetota</taxon>
        <taxon>Actinomycetes</taxon>
        <taxon>Pseudonocardiales</taxon>
        <taxon>Pseudonocardiaceae</taxon>
        <taxon>Amycolatopsis</taxon>
    </lineage>
</organism>
<reference evidence="3 4" key="1">
    <citation type="submission" date="2019-09" db="EMBL/GenBank/DDBJ databases">
        <authorList>
            <person name="Leyn A S."/>
        </authorList>
    </citation>
    <scope>NUCLEOTIDE SEQUENCE [LARGE SCALE GENOMIC DNA]</scope>
    <source>
        <strain evidence="3">AA231_1</strain>
    </source>
</reference>
<sequence>MLKKTLIGLTAAGAATLTVALPAEAAEVSWGLTQQAEPGGRVDAETYAASGGCTPATAVTSKGFAAPLVWSEGGNFGRVGGHTTAITTPGKYSATFTCTDGRKATQTFTIVGTPPPSSTAKPKPPATTKPKPPTTSTKPVKPAKPQVAVKPAGAPQTGDGSLS</sequence>
<gene>
    <name evidence="3" type="ORF">AA23TX_04942</name>
</gene>
<dbReference type="RefSeq" id="WP_155545115.1">
    <property type="nucleotide sequence ID" value="NZ_CABVGP010000002.1"/>
</dbReference>
<dbReference type="Proteomes" id="UP000399805">
    <property type="component" value="Unassembled WGS sequence"/>
</dbReference>
<keyword evidence="2" id="KW-0732">Signal</keyword>
<feature type="signal peptide" evidence="2">
    <location>
        <begin position="1"/>
        <end position="25"/>
    </location>
</feature>
<dbReference type="AlphaFoldDB" id="A0A6I8LSE4"/>
<feature type="compositionally biased region" description="Pro residues" evidence="1">
    <location>
        <begin position="113"/>
        <end position="133"/>
    </location>
</feature>
<evidence type="ECO:0000256" key="2">
    <source>
        <dbReference type="SAM" id="SignalP"/>
    </source>
</evidence>
<evidence type="ECO:0008006" key="5">
    <source>
        <dbReference type="Google" id="ProtNLM"/>
    </source>
</evidence>
<evidence type="ECO:0000256" key="1">
    <source>
        <dbReference type="SAM" id="MobiDB-lite"/>
    </source>
</evidence>
<protein>
    <recommendedName>
        <fullName evidence="5">Ig-like domain-containing protein</fullName>
    </recommendedName>
</protein>
<evidence type="ECO:0000313" key="3">
    <source>
        <dbReference type="EMBL" id="VVJ19921.1"/>
    </source>
</evidence>
<feature type="chain" id="PRO_5026297763" description="Ig-like domain-containing protein" evidence="2">
    <location>
        <begin position="26"/>
        <end position="163"/>
    </location>
</feature>
<feature type="region of interest" description="Disordered" evidence="1">
    <location>
        <begin position="108"/>
        <end position="163"/>
    </location>
</feature>
<accession>A0A6I8LSE4</accession>
<feature type="compositionally biased region" description="Low complexity" evidence="1">
    <location>
        <begin position="134"/>
        <end position="145"/>
    </location>
</feature>
<evidence type="ECO:0000313" key="4">
    <source>
        <dbReference type="Proteomes" id="UP000399805"/>
    </source>
</evidence>
<keyword evidence="4" id="KW-1185">Reference proteome</keyword>